<dbReference type="EMBL" id="RJVU01053127">
    <property type="protein sequence ID" value="ROL40634.1"/>
    <property type="molecule type" value="Genomic_DNA"/>
</dbReference>
<sequence length="133" mass="15219">MQRLNHRYNKITFGLALKSTNKNRMTFYFWTVAPQTQEESQMWNIVLLTLEDRIVTLLTTIRLEIGTIRQEMAVDIISCVEGTDGLYPGDKKEASEHNESAYRIRSSERQSHVISAVGSLMIRYADSLCSEAS</sequence>
<dbReference type="AlphaFoldDB" id="A0A3N0Y3E2"/>
<accession>A0A3N0Y3E2</accession>
<proteinExistence type="predicted"/>
<keyword evidence="2" id="KW-1185">Reference proteome</keyword>
<reference evidence="1 2" key="1">
    <citation type="submission" date="2018-10" db="EMBL/GenBank/DDBJ databases">
        <title>Genome assembly for a Yunnan-Guizhou Plateau 3E fish, Anabarilius grahami (Regan), and its evolutionary and genetic applications.</title>
        <authorList>
            <person name="Jiang W."/>
        </authorList>
    </citation>
    <scope>NUCLEOTIDE SEQUENCE [LARGE SCALE GENOMIC DNA]</scope>
    <source>
        <strain evidence="1">AG-KIZ</strain>
        <tissue evidence="1">Muscle</tissue>
    </source>
</reference>
<dbReference type="Proteomes" id="UP000281406">
    <property type="component" value="Unassembled WGS sequence"/>
</dbReference>
<evidence type="ECO:0000313" key="2">
    <source>
        <dbReference type="Proteomes" id="UP000281406"/>
    </source>
</evidence>
<organism evidence="1 2">
    <name type="scientific">Anabarilius grahami</name>
    <name type="common">Kanglang fish</name>
    <name type="synonym">Barilius grahami</name>
    <dbReference type="NCBI Taxonomy" id="495550"/>
    <lineage>
        <taxon>Eukaryota</taxon>
        <taxon>Metazoa</taxon>
        <taxon>Chordata</taxon>
        <taxon>Craniata</taxon>
        <taxon>Vertebrata</taxon>
        <taxon>Euteleostomi</taxon>
        <taxon>Actinopterygii</taxon>
        <taxon>Neopterygii</taxon>
        <taxon>Teleostei</taxon>
        <taxon>Ostariophysi</taxon>
        <taxon>Cypriniformes</taxon>
        <taxon>Xenocyprididae</taxon>
        <taxon>Xenocypridinae</taxon>
        <taxon>Xenocypridinae incertae sedis</taxon>
        <taxon>Anabarilius</taxon>
    </lineage>
</organism>
<comment type="caution">
    <text evidence="1">The sequence shown here is derived from an EMBL/GenBank/DDBJ whole genome shotgun (WGS) entry which is preliminary data.</text>
</comment>
<name>A0A3N0Y3E2_ANAGA</name>
<evidence type="ECO:0000313" key="1">
    <source>
        <dbReference type="EMBL" id="ROL40634.1"/>
    </source>
</evidence>
<protein>
    <submittedName>
        <fullName evidence="1">Uncharacterized protein</fullName>
    </submittedName>
</protein>
<gene>
    <name evidence="1" type="ORF">DPX16_9628</name>
</gene>